<keyword evidence="4" id="KW-1185">Reference proteome</keyword>
<dbReference type="AlphaFoldDB" id="A0A4Y7PZR4"/>
<dbReference type="GO" id="GO:0005078">
    <property type="term" value="F:MAP-kinase scaffold activity"/>
    <property type="evidence" value="ECO:0007669"/>
    <property type="project" value="TreeGrafter"/>
</dbReference>
<feature type="domain" description="GIT Spa2 homology (SHD)" evidence="2">
    <location>
        <begin position="93"/>
        <end position="121"/>
    </location>
</feature>
<dbReference type="VEuPathDB" id="FungiDB:BD410DRAFT_365996"/>
<organism evidence="3 4">
    <name type="scientific">Rickenella mellea</name>
    <dbReference type="NCBI Taxonomy" id="50990"/>
    <lineage>
        <taxon>Eukaryota</taxon>
        <taxon>Fungi</taxon>
        <taxon>Dikarya</taxon>
        <taxon>Basidiomycota</taxon>
        <taxon>Agaricomycotina</taxon>
        <taxon>Agaricomycetes</taxon>
        <taxon>Hymenochaetales</taxon>
        <taxon>Rickenellaceae</taxon>
        <taxon>Rickenella</taxon>
    </lineage>
</organism>
<dbReference type="InterPro" id="IPR039892">
    <property type="entry name" value="Spa2/Sph1"/>
</dbReference>
<dbReference type="GO" id="GO:1902716">
    <property type="term" value="C:cell cortex of growing cell tip"/>
    <property type="evidence" value="ECO:0007669"/>
    <property type="project" value="TreeGrafter"/>
</dbReference>
<evidence type="ECO:0000256" key="1">
    <source>
        <dbReference type="SAM" id="MobiDB-lite"/>
    </source>
</evidence>
<dbReference type="EMBL" id="ML170187">
    <property type="protein sequence ID" value="TDL20526.1"/>
    <property type="molecule type" value="Genomic_DNA"/>
</dbReference>
<name>A0A4Y7PZR4_9AGAM</name>
<reference evidence="3 4" key="1">
    <citation type="submission" date="2018-06" db="EMBL/GenBank/DDBJ databases">
        <title>A transcriptomic atlas of mushroom development highlights an independent origin of complex multicellularity.</title>
        <authorList>
            <consortium name="DOE Joint Genome Institute"/>
            <person name="Krizsan K."/>
            <person name="Almasi E."/>
            <person name="Merenyi Z."/>
            <person name="Sahu N."/>
            <person name="Viragh M."/>
            <person name="Koszo T."/>
            <person name="Mondo S."/>
            <person name="Kiss B."/>
            <person name="Balint B."/>
            <person name="Kues U."/>
            <person name="Barry K."/>
            <person name="Hegedus J.C."/>
            <person name="Henrissat B."/>
            <person name="Johnson J."/>
            <person name="Lipzen A."/>
            <person name="Ohm R."/>
            <person name="Nagy I."/>
            <person name="Pangilinan J."/>
            <person name="Yan J."/>
            <person name="Xiong Y."/>
            <person name="Grigoriev I.V."/>
            <person name="Hibbett D.S."/>
            <person name="Nagy L.G."/>
        </authorList>
    </citation>
    <scope>NUCLEOTIDE SEQUENCE [LARGE SCALE GENOMIC DNA]</scope>
    <source>
        <strain evidence="3 4">SZMC22713</strain>
    </source>
</reference>
<feature type="domain" description="GIT Spa2 homology (SHD)" evidence="2">
    <location>
        <begin position="43"/>
        <end position="73"/>
    </location>
</feature>
<dbReference type="SMART" id="SM00555">
    <property type="entry name" value="GIT"/>
    <property type="match status" value="2"/>
</dbReference>
<dbReference type="InterPro" id="IPR013724">
    <property type="entry name" value="GIT_SHD"/>
</dbReference>
<evidence type="ECO:0000313" key="4">
    <source>
        <dbReference type="Proteomes" id="UP000294933"/>
    </source>
</evidence>
<dbReference type="PANTHER" id="PTHR21601:SF0">
    <property type="entry name" value="PROTEIN SPA2-RELATED"/>
    <property type="match status" value="1"/>
</dbReference>
<dbReference type="STRING" id="50990.A0A4Y7PZR4"/>
<dbReference type="OrthoDB" id="5588096at2759"/>
<dbReference type="PANTHER" id="PTHR21601">
    <property type="entry name" value="SPA2 PROTEIN"/>
    <property type="match status" value="1"/>
</dbReference>
<gene>
    <name evidence="3" type="ORF">BD410DRAFT_365996</name>
</gene>
<accession>A0A4Y7PZR4</accession>
<dbReference type="GO" id="GO:0005826">
    <property type="term" value="C:actomyosin contractile ring"/>
    <property type="evidence" value="ECO:0007669"/>
    <property type="project" value="TreeGrafter"/>
</dbReference>
<sequence>MKTRVPSMPSTDLRAVARIHYEEMAAYLMNHPAKEPANMRPPTQRELARLTTQQFQELSTDVYDELIRKNNNSENELPSLPVRGEFHPKRNEARQKLATHPRFKDFCNYVFEELRRRVPDLKEVGVRFPITTAHHISSIQNNRKIEDSVSNLHTGLG</sequence>
<evidence type="ECO:0000313" key="3">
    <source>
        <dbReference type="EMBL" id="TDL20526.1"/>
    </source>
</evidence>
<dbReference type="Pfam" id="PF08518">
    <property type="entry name" value="GIT_SHD"/>
    <property type="match status" value="1"/>
</dbReference>
<dbReference type="Proteomes" id="UP000294933">
    <property type="component" value="Unassembled WGS sequence"/>
</dbReference>
<feature type="region of interest" description="Disordered" evidence="1">
    <location>
        <begin position="70"/>
        <end position="97"/>
    </location>
</feature>
<feature type="compositionally biased region" description="Basic and acidic residues" evidence="1">
    <location>
        <begin position="84"/>
        <end position="95"/>
    </location>
</feature>
<proteinExistence type="predicted"/>
<evidence type="ECO:0000259" key="2">
    <source>
        <dbReference type="SMART" id="SM00555"/>
    </source>
</evidence>
<protein>
    <recommendedName>
        <fullName evidence="2">GIT Spa2 homology (SHD) domain-containing protein</fullName>
    </recommendedName>
</protein>